<proteinExistence type="predicted"/>
<reference evidence="2" key="1">
    <citation type="submission" date="2020-11" db="EMBL/GenBank/DDBJ databases">
        <authorList>
            <person name="Tran Van P."/>
        </authorList>
    </citation>
    <scope>NUCLEOTIDE SEQUENCE</scope>
</reference>
<evidence type="ECO:0000256" key="1">
    <source>
        <dbReference type="SAM" id="MobiDB-lite"/>
    </source>
</evidence>
<name>A0A7R9HZ51_9NEOP</name>
<organism evidence="2">
    <name type="scientific">Timema bartmani</name>
    <dbReference type="NCBI Taxonomy" id="61472"/>
    <lineage>
        <taxon>Eukaryota</taxon>
        <taxon>Metazoa</taxon>
        <taxon>Ecdysozoa</taxon>
        <taxon>Arthropoda</taxon>
        <taxon>Hexapoda</taxon>
        <taxon>Insecta</taxon>
        <taxon>Pterygota</taxon>
        <taxon>Neoptera</taxon>
        <taxon>Polyneoptera</taxon>
        <taxon>Phasmatodea</taxon>
        <taxon>Timematodea</taxon>
        <taxon>Timematoidea</taxon>
        <taxon>Timematidae</taxon>
        <taxon>Timema</taxon>
    </lineage>
</organism>
<dbReference type="AlphaFoldDB" id="A0A7R9HZ51"/>
<dbReference type="EMBL" id="OD565341">
    <property type="protein sequence ID" value="CAD7441529.1"/>
    <property type="molecule type" value="Genomic_DNA"/>
</dbReference>
<feature type="region of interest" description="Disordered" evidence="1">
    <location>
        <begin position="74"/>
        <end position="96"/>
    </location>
</feature>
<gene>
    <name evidence="2" type="ORF">TBIB3V08_LOCUS3993</name>
</gene>
<evidence type="ECO:0000313" key="2">
    <source>
        <dbReference type="EMBL" id="CAD7441529.1"/>
    </source>
</evidence>
<protein>
    <submittedName>
        <fullName evidence="2">Uncharacterized protein</fullName>
    </submittedName>
</protein>
<accession>A0A7R9HZ51</accession>
<sequence>MPKARTQSTKKMAMELFFSSSAEPLSGRTGSGERGAVVVFITGAAVEGVSVEVELEDVLLLVELLAESKVLSEKEGGIGQRGKNDEEGKGCQDRTQSRYSRLGRRCRSALVRRRLVKDTARVDRRYTWVRENVLW</sequence>